<sequence>MTDRAEQFADAVFAIAFAQRAAADEWVRRSGLTRQQAFTIGYIEENQDRGVIAREISEVSGTTPASVASLLRGLEDRGLITRTPSPDDSRVKLLAATDEGVRLTEGFDDAVREAQAQLLTALSSEEQDQLMTLLNRVVASVDPGDMPRRRRSRRDS</sequence>
<dbReference type="GO" id="GO:0003677">
    <property type="term" value="F:DNA binding"/>
    <property type="evidence" value="ECO:0007669"/>
    <property type="project" value="UniProtKB-KW"/>
</dbReference>
<keyword evidence="2" id="KW-0804">Transcription</keyword>
<name>A0ABY6G0L2_9MICO</name>
<evidence type="ECO:0000259" key="3">
    <source>
        <dbReference type="PROSITE" id="PS50995"/>
    </source>
</evidence>
<dbReference type="RefSeq" id="WP_263593833.1">
    <property type="nucleotide sequence ID" value="NZ_CP107020.1"/>
</dbReference>
<evidence type="ECO:0000313" key="5">
    <source>
        <dbReference type="Proteomes" id="UP001164305"/>
    </source>
</evidence>
<dbReference type="PANTHER" id="PTHR33164:SF56">
    <property type="entry name" value="HTH-TYPE TRANSCRIPTIONAL REGULATOR MHQR"/>
    <property type="match status" value="1"/>
</dbReference>
<dbReference type="PANTHER" id="PTHR33164">
    <property type="entry name" value="TRANSCRIPTIONAL REGULATOR, MARR FAMILY"/>
    <property type="match status" value="1"/>
</dbReference>
<dbReference type="InterPro" id="IPR039422">
    <property type="entry name" value="MarR/SlyA-like"/>
</dbReference>
<dbReference type="InterPro" id="IPR036390">
    <property type="entry name" value="WH_DNA-bd_sf"/>
</dbReference>
<dbReference type="EMBL" id="CP107020">
    <property type="protein sequence ID" value="UYG16620.1"/>
    <property type="molecule type" value="Genomic_DNA"/>
</dbReference>
<dbReference type="PROSITE" id="PS50995">
    <property type="entry name" value="HTH_MARR_2"/>
    <property type="match status" value="1"/>
</dbReference>
<dbReference type="InterPro" id="IPR000835">
    <property type="entry name" value="HTH_MarR-typ"/>
</dbReference>
<accession>A0ABY6G0L2</accession>
<dbReference type="InterPro" id="IPR036388">
    <property type="entry name" value="WH-like_DNA-bd_sf"/>
</dbReference>
<proteinExistence type="predicted"/>
<dbReference type="SUPFAM" id="SSF46785">
    <property type="entry name" value="Winged helix' DNA-binding domain"/>
    <property type="match status" value="1"/>
</dbReference>
<gene>
    <name evidence="4" type="ORF">BRM3_13620</name>
</gene>
<dbReference type="SMART" id="SM00347">
    <property type="entry name" value="HTH_MARR"/>
    <property type="match status" value="1"/>
</dbReference>
<feature type="domain" description="HTH marR-type" evidence="3">
    <location>
        <begin position="5"/>
        <end position="139"/>
    </location>
</feature>
<dbReference type="Pfam" id="PF12802">
    <property type="entry name" value="MarR_2"/>
    <property type="match status" value="1"/>
</dbReference>
<evidence type="ECO:0000313" key="4">
    <source>
        <dbReference type="EMBL" id="UYG16620.1"/>
    </source>
</evidence>
<evidence type="ECO:0000256" key="2">
    <source>
        <dbReference type="ARBA" id="ARBA00023163"/>
    </source>
</evidence>
<reference evidence="4" key="1">
    <citation type="submission" date="2022-10" db="EMBL/GenBank/DDBJ databases">
        <title>Whole-Genome Sequencing of Brachybacterium huguangmaarense BRM-3, Isolated from Betula schmidtii.</title>
        <authorList>
            <person name="Haam D."/>
        </authorList>
    </citation>
    <scope>NUCLEOTIDE SEQUENCE</scope>
    <source>
        <strain evidence="4">BRM-3</strain>
    </source>
</reference>
<keyword evidence="4" id="KW-0238">DNA-binding</keyword>
<protein>
    <submittedName>
        <fullName evidence="4">Winged helix DNA-binding protein</fullName>
    </submittedName>
</protein>
<dbReference type="Gene3D" id="1.10.10.10">
    <property type="entry name" value="Winged helix-like DNA-binding domain superfamily/Winged helix DNA-binding domain"/>
    <property type="match status" value="1"/>
</dbReference>
<dbReference type="Proteomes" id="UP001164305">
    <property type="component" value="Chromosome"/>
</dbReference>
<keyword evidence="5" id="KW-1185">Reference proteome</keyword>
<keyword evidence="1" id="KW-0805">Transcription regulation</keyword>
<organism evidence="4 5">
    <name type="scientific">Brachybacterium huguangmaarense</name>
    <dbReference type="NCBI Taxonomy" id="1652028"/>
    <lineage>
        <taxon>Bacteria</taxon>
        <taxon>Bacillati</taxon>
        <taxon>Actinomycetota</taxon>
        <taxon>Actinomycetes</taxon>
        <taxon>Micrococcales</taxon>
        <taxon>Dermabacteraceae</taxon>
        <taxon>Brachybacterium</taxon>
    </lineage>
</organism>
<dbReference type="PRINTS" id="PR00598">
    <property type="entry name" value="HTHMARR"/>
</dbReference>
<evidence type="ECO:0000256" key="1">
    <source>
        <dbReference type="ARBA" id="ARBA00023015"/>
    </source>
</evidence>